<keyword evidence="1" id="KW-0812">Transmembrane</keyword>
<proteinExistence type="predicted"/>
<evidence type="ECO:0000256" key="1">
    <source>
        <dbReference type="SAM" id="Phobius"/>
    </source>
</evidence>
<keyword evidence="1" id="KW-0472">Membrane</keyword>
<dbReference type="EMBL" id="BRVS01000001">
    <property type="protein sequence ID" value="GLB65644.1"/>
    <property type="molecule type" value="Genomic_DNA"/>
</dbReference>
<organism evidence="2 3">
    <name type="scientific">Arthrobacter mangrovi</name>
    <dbReference type="NCBI Taxonomy" id="2966350"/>
    <lineage>
        <taxon>Bacteria</taxon>
        <taxon>Bacillati</taxon>
        <taxon>Actinomycetota</taxon>
        <taxon>Actinomycetes</taxon>
        <taxon>Micrococcales</taxon>
        <taxon>Micrococcaceae</taxon>
        <taxon>Arthrobacter</taxon>
    </lineage>
</organism>
<comment type="caution">
    <text evidence="2">The sequence shown here is derived from an EMBL/GenBank/DDBJ whole genome shotgun (WGS) entry which is preliminary data.</text>
</comment>
<keyword evidence="3" id="KW-1185">Reference proteome</keyword>
<keyword evidence="1" id="KW-1133">Transmembrane helix</keyword>
<evidence type="ECO:0000313" key="2">
    <source>
        <dbReference type="EMBL" id="GLB65644.1"/>
    </source>
</evidence>
<feature type="transmembrane region" description="Helical" evidence="1">
    <location>
        <begin position="81"/>
        <end position="99"/>
    </location>
</feature>
<dbReference type="InterPro" id="IPR025443">
    <property type="entry name" value="DUF4307"/>
</dbReference>
<dbReference type="Proteomes" id="UP001209654">
    <property type="component" value="Unassembled WGS sequence"/>
</dbReference>
<gene>
    <name evidence="2" type="ORF">AHIS1636_00830</name>
</gene>
<protein>
    <recommendedName>
        <fullName evidence="4">DUF4307 domain-containing protein</fullName>
    </recommendedName>
</protein>
<dbReference type="Pfam" id="PF14155">
    <property type="entry name" value="DUF4307"/>
    <property type="match status" value="1"/>
</dbReference>
<evidence type="ECO:0000313" key="3">
    <source>
        <dbReference type="Proteomes" id="UP001209654"/>
    </source>
</evidence>
<accession>A0ABQ5MNR6</accession>
<name>A0ABQ5MNR6_9MICC</name>
<evidence type="ECO:0008006" key="4">
    <source>
        <dbReference type="Google" id="ProtNLM"/>
    </source>
</evidence>
<sequence length="195" mass="20345">MGMHRQEAQAITTADFRGSFGSFCGDAQLRLLVIGHNVQHGKVVGVSTTGPTPTHPTSSGISVANRYGAPKQRLSRGAKRGLAIAALAVAVVLAGYFAFLQSKPAVSGTDVGFNVSDPHHAIVDFQVTKDPEATAQCAIQALNETYAVVGWKVATIPPAAEGEGNDGGRTTVHRIQLRTESPSVTGGVNACWIVK</sequence>
<reference evidence="2 3" key="1">
    <citation type="journal article" date="2023" name="Int. J. Syst. Evol. Microbiol.">
        <title>Arthrobacter mangrovi sp. nov., an actinobacterium isolated from the rhizosphere of a mangrove.</title>
        <authorList>
            <person name="Hamada M."/>
            <person name="Saitou S."/>
            <person name="Enomoto N."/>
            <person name="Nanri K."/>
            <person name="Hidaka K."/>
            <person name="Miura T."/>
            <person name="Tamura T."/>
        </authorList>
    </citation>
    <scope>NUCLEOTIDE SEQUENCE [LARGE SCALE GENOMIC DNA]</scope>
    <source>
        <strain evidence="2 3">NBRC 112813</strain>
    </source>
</reference>